<name>A0A834VFD6_SARSC</name>
<keyword evidence="4" id="KW-1185">Reference proteome</keyword>
<reference evidence="2" key="2">
    <citation type="submission" date="2020-01" db="EMBL/GenBank/DDBJ databases">
        <authorList>
            <person name="Korhonen P.K.K."/>
            <person name="Guangxu M.G."/>
            <person name="Wang T.W."/>
            <person name="Stroehlein A.J.S."/>
            <person name="Young N.D."/>
            <person name="Ang C.-S.A."/>
            <person name="Fernando D.W.F."/>
            <person name="Lu H.L."/>
            <person name="Taylor S.T."/>
            <person name="Ehtesham M.E.M."/>
            <person name="Najaraj S.H.N."/>
            <person name="Harsha G.H.G."/>
            <person name="Madugundu A.M."/>
            <person name="Renuse S.R."/>
            <person name="Holt D.H."/>
            <person name="Pandey A.P."/>
            <person name="Papenfuss A.P."/>
            <person name="Gasser R.B.G."/>
            <person name="Fischer K.F."/>
        </authorList>
    </citation>
    <scope>NUCLEOTIDE SEQUENCE</scope>
    <source>
        <strain evidence="2">SSS_KF_BRIS2020</strain>
    </source>
</reference>
<keyword evidence="1" id="KW-1133">Transmembrane helix</keyword>
<evidence type="ECO:0000313" key="2">
    <source>
        <dbReference type="EMBL" id="KAF7494806.1"/>
    </source>
</evidence>
<dbReference type="OrthoDB" id="6502440at2759"/>
<protein>
    <submittedName>
        <fullName evidence="2 3">Uncharacterized protein</fullName>
    </submittedName>
</protein>
<accession>A0A834VFD6</accession>
<evidence type="ECO:0000313" key="4">
    <source>
        <dbReference type="Proteomes" id="UP000070412"/>
    </source>
</evidence>
<keyword evidence="1" id="KW-0812">Transmembrane</keyword>
<feature type="transmembrane region" description="Helical" evidence="1">
    <location>
        <begin position="202"/>
        <end position="223"/>
    </location>
</feature>
<gene>
    <name evidence="2" type="ORF">SSS_4183</name>
</gene>
<evidence type="ECO:0000256" key="1">
    <source>
        <dbReference type="SAM" id="Phobius"/>
    </source>
</evidence>
<reference evidence="3" key="3">
    <citation type="submission" date="2022-06" db="UniProtKB">
        <authorList>
            <consortium name="EnsemblMetazoa"/>
        </authorList>
    </citation>
    <scope>IDENTIFICATION</scope>
</reference>
<dbReference type="AlphaFoldDB" id="A0A834VFD6"/>
<dbReference type="Proteomes" id="UP000070412">
    <property type="component" value="Unassembled WGS sequence"/>
</dbReference>
<sequence length="284" mass="32706">MLVLHHNLIIPNEKFVLILIIMKSLLLENVCMIDFFGIDKHLHPNGPSERIFSRSKLSFQSSSFSSLTPSSTKDSLESVVVDLGSVEIADRDCDLIITPFLQKCKEQYHTKILNAALQTGWNFRTESVRRASCCGIWQAKQCAIDSSRSIESCSNNITTLYERLPSDPSVRIEVFDQCSEYRENSAICQDEPVATWFTLNSLVTFLVLTMLITVMILVALKLANRKLPFLLLRCTYADERRYDRFVANQEAILNFNNRFDPQDHHHLHHQYHQDSKPKLEDLVR</sequence>
<proteinExistence type="predicted"/>
<reference evidence="4" key="1">
    <citation type="journal article" date="2020" name="PLoS Negl. Trop. Dis.">
        <title>High-quality nuclear genome for Sarcoptes scabiei-A critical resource for a neglected parasite.</title>
        <authorList>
            <person name="Korhonen P.K."/>
            <person name="Gasser R.B."/>
            <person name="Ma G."/>
            <person name="Wang T."/>
            <person name="Stroehlein A.J."/>
            <person name="Young N.D."/>
            <person name="Ang C.S."/>
            <person name="Fernando D.D."/>
            <person name="Lu H.C."/>
            <person name="Taylor S."/>
            <person name="Reynolds S.L."/>
            <person name="Mofiz E."/>
            <person name="Najaraj S.H."/>
            <person name="Gowda H."/>
            <person name="Madugundu A."/>
            <person name="Renuse S."/>
            <person name="Holt D."/>
            <person name="Pandey A."/>
            <person name="Papenfuss A.T."/>
            <person name="Fischer K."/>
        </authorList>
    </citation>
    <scope>NUCLEOTIDE SEQUENCE [LARGE SCALE GENOMIC DNA]</scope>
</reference>
<keyword evidence="1" id="KW-0472">Membrane</keyword>
<dbReference type="EMBL" id="WVUK01000052">
    <property type="protein sequence ID" value="KAF7494806.1"/>
    <property type="molecule type" value="Genomic_DNA"/>
</dbReference>
<evidence type="ECO:0000313" key="3">
    <source>
        <dbReference type="EnsemblMetazoa" id="KAF7494806.1"/>
    </source>
</evidence>
<organism evidence="2">
    <name type="scientific">Sarcoptes scabiei</name>
    <name type="common">Itch mite</name>
    <name type="synonym">Acarus scabiei</name>
    <dbReference type="NCBI Taxonomy" id="52283"/>
    <lineage>
        <taxon>Eukaryota</taxon>
        <taxon>Metazoa</taxon>
        <taxon>Ecdysozoa</taxon>
        <taxon>Arthropoda</taxon>
        <taxon>Chelicerata</taxon>
        <taxon>Arachnida</taxon>
        <taxon>Acari</taxon>
        <taxon>Acariformes</taxon>
        <taxon>Sarcoptiformes</taxon>
        <taxon>Astigmata</taxon>
        <taxon>Psoroptidia</taxon>
        <taxon>Sarcoptoidea</taxon>
        <taxon>Sarcoptidae</taxon>
        <taxon>Sarcoptinae</taxon>
        <taxon>Sarcoptes</taxon>
    </lineage>
</organism>
<dbReference type="EnsemblMetazoa" id="SSS_4183s_mrna">
    <property type="protein sequence ID" value="KAF7494806.1"/>
    <property type="gene ID" value="SSS_4183"/>
</dbReference>